<feature type="compositionally biased region" description="Basic and acidic residues" evidence="2">
    <location>
        <begin position="167"/>
        <end position="179"/>
    </location>
</feature>
<dbReference type="PANTHER" id="PTHR11552">
    <property type="entry name" value="GLUCOSE-METHANOL-CHOLINE GMC OXIDOREDUCTASE"/>
    <property type="match status" value="1"/>
</dbReference>
<accession>A0AAE5A4V6</accession>
<dbReference type="GO" id="GO:0050660">
    <property type="term" value="F:flavin adenine dinucleotide binding"/>
    <property type="evidence" value="ECO:0007669"/>
    <property type="project" value="InterPro"/>
</dbReference>
<dbReference type="SUPFAM" id="SSF51905">
    <property type="entry name" value="FAD/NAD(P)-binding domain"/>
    <property type="match status" value="1"/>
</dbReference>
<dbReference type="Pfam" id="PF05199">
    <property type="entry name" value="GMC_oxred_C"/>
    <property type="match status" value="1"/>
</dbReference>
<evidence type="ECO:0000256" key="1">
    <source>
        <dbReference type="ARBA" id="ARBA00010790"/>
    </source>
</evidence>
<dbReference type="InterPro" id="IPR007867">
    <property type="entry name" value="GMC_OxRtase_C"/>
</dbReference>
<dbReference type="AlphaFoldDB" id="A0AAE5A4V6"/>
<feature type="region of interest" description="Disordered" evidence="2">
    <location>
        <begin position="301"/>
        <end position="320"/>
    </location>
</feature>
<dbReference type="EMBL" id="JAWLUP010000006">
    <property type="protein sequence ID" value="MDV7263962.1"/>
    <property type="molecule type" value="Genomic_DNA"/>
</dbReference>
<evidence type="ECO:0000256" key="2">
    <source>
        <dbReference type="SAM" id="MobiDB-lite"/>
    </source>
</evidence>
<dbReference type="PROSITE" id="PS00624">
    <property type="entry name" value="GMC_OXRED_2"/>
    <property type="match status" value="1"/>
</dbReference>
<evidence type="ECO:0000313" key="5">
    <source>
        <dbReference type="Proteomes" id="UP001185863"/>
    </source>
</evidence>
<dbReference type="Gene3D" id="3.30.560.10">
    <property type="entry name" value="Glucose Oxidase, domain 3"/>
    <property type="match status" value="1"/>
</dbReference>
<organism evidence="4 5">
    <name type="scientific">Rhodococcus oxybenzonivorans</name>
    <dbReference type="NCBI Taxonomy" id="1990687"/>
    <lineage>
        <taxon>Bacteria</taxon>
        <taxon>Bacillati</taxon>
        <taxon>Actinomycetota</taxon>
        <taxon>Actinomycetes</taxon>
        <taxon>Mycobacteriales</taxon>
        <taxon>Nocardiaceae</taxon>
        <taxon>Rhodococcus</taxon>
    </lineage>
</organism>
<dbReference type="PANTHER" id="PTHR11552:SF213">
    <property type="entry name" value="DEHYDROGENASE, PUTATIVE-RELATED"/>
    <property type="match status" value="1"/>
</dbReference>
<feature type="region of interest" description="Disordered" evidence="2">
    <location>
        <begin position="160"/>
        <end position="189"/>
    </location>
</feature>
<dbReference type="Gene3D" id="3.50.50.60">
    <property type="entry name" value="FAD/NAD(P)-binding domain"/>
    <property type="match status" value="1"/>
</dbReference>
<reference evidence="4" key="1">
    <citation type="submission" date="2023-10" db="EMBL/GenBank/DDBJ databases">
        <title>Development of a sustainable strategy for remediation of hydrocarbon-contaminated territories based on the waste exchange concept.</title>
        <authorList>
            <person name="Krivoruchko A."/>
        </authorList>
    </citation>
    <scope>NUCLEOTIDE SEQUENCE</scope>
    <source>
        <strain evidence="4">IEGM 68</strain>
    </source>
</reference>
<comment type="caution">
    <text evidence="4">The sequence shown here is derived from an EMBL/GenBank/DDBJ whole genome shotgun (WGS) entry which is preliminary data.</text>
</comment>
<comment type="similarity">
    <text evidence="1">Belongs to the GMC oxidoreductase family.</text>
</comment>
<dbReference type="GO" id="GO:0016614">
    <property type="term" value="F:oxidoreductase activity, acting on CH-OH group of donors"/>
    <property type="evidence" value="ECO:0007669"/>
    <property type="project" value="InterPro"/>
</dbReference>
<dbReference type="InterPro" id="IPR012132">
    <property type="entry name" value="GMC_OxRdtase"/>
</dbReference>
<evidence type="ECO:0000313" key="4">
    <source>
        <dbReference type="EMBL" id="MDV7263962.1"/>
    </source>
</evidence>
<evidence type="ECO:0000259" key="3">
    <source>
        <dbReference type="PROSITE" id="PS00624"/>
    </source>
</evidence>
<feature type="domain" description="Glucose-methanol-choline oxidoreductase N-terminal" evidence="3">
    <location>
        <begin position="338"/>
        <end position="352"/>
    </location>
</feature>
<dbReference type="InterPro" id="IPR000172">
    <property type="entry name" value="GMC_OxRdtase_N"/>
</dbReference>
<dbReference type="PIRSF" id="PIRSF000137">
    <property type="entry name" value="Alcohol_oxidase"/>
    <property type="match status" value="1"/>
</dbReference>
<sequence>MTTPTTSSAGAGGDDEVYDFVIVGSGAGGGPLAANLALAGHSVLLLEAGDDHQCPYYSIPIMQGYASEDADMRWDFFVRHWDNDDMQTRDDKYVDDRGGVLYPRGSTLGGSTAVSAMVTIYPHASDWDHLAELTGDPSWGAVPMREHFRRLEAWRGVDAKPLPGDTEAQRDKKAGHGRDGWLGTTRANPAVGGREPMFLDIISAMEQTSRDRYGIPEEISLPRDPNAADTPDDYQGMAFIPTAIRDGHRNGSRERLQDAAAQVPDKLTIRLNALATKVVFEGTHAVGVEYLVGDRLYRASSPRGEAETHDSGHHPPQARTDPSALIARAQKEVILAGGAYNTPQLLKLSGIGPRVELERHGIEVLVDAPGVGENLHDRYEVSVLSELDRDYPIFEGSPLDVPEDLGGGSDALFTEWRDQRDGPYTTNGSLAAIIAKSSAATDDSDLIVFSLPIDFHGYYPGYSKDGVSRHNRLSVLVLKAHTNNRAGSVTLRSTDPRDVPDIRFRYFEEGSAGHEADLQGVVDGIEIARDIAKHIQTGATRELIPGASVVERDDLATFVREQAWGHHACGTAKIGTESDPQAVLDQDFRVRGVSQLRVVDASVFPDIPGFFIASAVYMISEKASEVILREHPAPA</sequence>
<dbReference type="InterPro" id="IPR036188">
    <property type="entry name" value="FAD/NAD-bd_sf"/>
</dbReference>
<feature type="compositionally biased region" description="Basic and acidic residues" evidence="2">
    <location>
        <begin position="304"/>
        <end position="313"/>
    </location>
</feature>
<protein>
    <submittedName>
        <fullName evidence="4">GMC family oxidoreductase N-terminal domain-containing protein</fullName>
    </submittedName>
</protein>
<dbReference type="SUPFAM" id="SSF54373">
    <property type="entry name" value="FAD-linked reductases, C-terminal domain"/>
    <property type="match status" value="1"/>
</dbReference>
<dbReference type="Pfam" id="PF00732">
    <property type="entry name" value="GMC_oxred_N"/>
    <property type="match status" value="2"/>
</dbReference>
<dbReference type="RefSeq" id="WP_317745623.1">
    <property type="nucleotide sequence ID" value="NZ_JAWLUP010000006.1"/>
</dbReference>
<dbReference type="Proteomes" id="UP001185863">
    <property type="component" value="Unassembled WGS sequence"/>
</dbReference>
<name>A0AAE5A4V6_9NOCA</name>
<proteinExistence type="inferred from homology"/>
<gene>
    <name evidence="4" type="ORF">R4315_05240</name>
</gene>